<evidence type="ECO:0000313" key="1">
    <source>
        <dbReference type="EMBL" id="EYB85312.1"/>
    </source>
</evidence>
<organism evidence="1 2">
    <name type="scientific">Ancylostoma ceylanicum</name>
    <dbReference type="NCBI Taxonomy" id="53326"/>
    <lineage>
        <taxon>Eukaryota</taxon>
        <taxon>Metazoa</taxon>
        <taxon>Ecdysozoa</taxon>
        <taxon>Nematoda</taxon>
        <taxon>Chromadorea</taxon>
        <taxon>Rhabditida</taxon>
        <taxon>Rhabditina</taxon>
        <taxon>Rhabditomorpha</taxon>
        <taxon>Strongyloidea</taxon>
        <taxon>Ancylostomatidae</taxon>
        <taxon>Ancylostomatinae</taxon>
        <taxon>Ancylostoma</taxon>
    </lineage>
</organism>
<accession>A0A016S4M7</accession>
<gene>
    <name evidence="1" type="primary">Acey_s0301.g1844</name>
    <name evidence="1" type="ORF">Y032_0301g1844</name>
</gene>
<sequence length="67" mass="7651">MSLWATKEMVQGIVYFKVTDRKCGIFHCMVYKLLQGMLPVELQHTSCDAVRESSFCLSVTYAQETTP</sequence>
<keyword evidence="2" id="KW-1185">Reference proteome</keyword>
<evidence type="ECO:0000313" key="2">
    <source>
        <dbReference type="Proteomes" id="UP000024635"/>
    </source>
</evidence>
<reference evidence="2" key="1">
    <citation type="journal article" date="2015" name="Nat. Genet.">
        <title>The genome and transcriptome of the zoonotic hookworm Ancylostoma ceylanicum identify infection-specific gene families.</title>
        <authorList>
            <person name="Schwarz E.M."/>
            <person name="Hu Y."/>
            <person name="Antoshechkin I."/>
            <person name="Miller M.M."/>
            <person name="Sternberg P.W."/>
            <person name="Aroian R.V."/>
        </authorList>
    </citation>
    <scope>NUCLEOTIDE SEQUENCE</scope>
    <source>
        <strain evidence="2">HY135</strain>
    </source>
</reference>
<protein>
    <submittedName>
        <fullName evidence="1">Uncharacterized protein</fullName>
    </submittedName>
</protein>
<comment type="caution">
    <text evidence="1">The sequence shown here is derived from an EMBL/GenBank/DDBJ whole genome shotgun (WGS) entry which is preliminary data.</text>
</comment>
<dbReference type="Proteomes" id="UP000024635">
    <property type="component" value="Unassembled WGS sequence"/>
</dbReference>
<dbReference type="EMBL" id="JARK01001637">
    <property type="protein sequence ID" value="EYB85312.1"/>
    <property type="molecule type" value="Genomic_DNA"/>
</dbReference>
<proteinExistence type="predicted"/>
<name>A0A016S4M7_9BILA</name>
<dbReference type="AlphaFoldDB" id="A0A016S4M7"/>